<feature type="compositionally biased region" description="Basic and acidic residues" evidence="1">
    <location>
        <begin position="190"/>
        <end position="201"/>
    </location>
</feature>
<feature type="region of interest" description="Disordered" evidence="1">
    <location>
        <begin position="124"/>
        <end position="168"/>
    </location>
</feature>
<feature type="region of interest" description="Disordered" evidence="1">
    <location>
        <begin position="1"/>
        <end position="24"/>
    </location>
</feature>
<evidence type="ECO:0000313" key="3">
    <source>
        <dbReference type="Proteomes" id="UP000327013"/>
    </source>
</evidence>
<feature type="compositionally biased region" description="Polar residues" evidence="1">
    <location>
        <begin position="147"/>
        <end position="159"/>
    </location>
</feature>
<dbReference type="PANTHER" id="PTHR34802:SF3">
    <property type="match status" value="1"/>
</dbReference>
<protein>
    <submittedName>
        <fullName evidence="2">Uncharacterized protein</fullName>
    </submittedName>
</protein>
<dbReference type="PANTHER" id="PTHR34802">
    <property type="entry name" value="CHORISMATE SYNTHASE"/>
    <property type="match status" value="1"/>
</dbReference>
<feature type="compositionally biased region" description="Polar residues" evidence="1">
    <location>
        <begin position="626"/>
        <end position="636"/>
    </location>
</feature>
<feature type="region of interest" description="Disordered" evidence="1">
    <location>
        <begin position="181"/>
        <end position="201"/>
    </location>
</feature>
<dbReference type="EMBL" id="CM017326">
    <property type="protein sequence ID" value="KAE8077761.1"/>
    <property type="molecule type" value="Genomic_DNA"/>
</dbReference>
<evidence type="ECO:0000256" key="1">
    <source>
        <dbReference type="SAM" id="MobiDB-lite"/>
    </source>
</evidence>
<dbReference type="OrthoDB" id="826428at2759"/>
<sequence length="870" mass="96211">MSAASENQSSIVQSESDGTLKELHKQPKVSYTRELLISLAELDSCKQLPCGLDLSILCEHDASNRSSQSSRGSDSGKCYDNLSRHSWQNSGHDGLLGAGFFPRVSGSLAGASALRVQGKGCLLHRSDEPYRPPRPYKAVPPLRRQLSDSYNDETFGSSEHLSHEIAEEERRRKASFELMRKEQKNQIQEKQNKISDDRKENLDPDMVALLQDSVKEKRPVDACNESEQYAAPAASNNNSDNRSSIEGCATIPTITPPGFTSRFFVENHDRKSLTHSPATKSDYTKSLALCSSAFAPQSVEEEGKHGSGISSNMRGGSKVNGIPHGNATETNCLLSNKNELSPKLTTYTSQSAKVGISEQLFGCNKPTVTTDALTCGDLELSFLFKISENDSIQHHYEQDGSINDTENGQPNSPNQCGASQHLLSLLQKRTVLTDLAVSPDKSLLFEVGTGSNVISIFGPENAGKSDNQEALHETSFTKELQLTDASLLLQKGSPCRVSKDDASLPCEFASPVMDNSFFPSKVDEYGSSVVNQEGIMSSSYNTQTDSSEMKGNKQVSDDILAKIGSKVQPKEGLKLNPVWDFDEKSDSTIEICLPDEDSLITFDDYCFLPDEDSLITGDDFRLPSDENSLFSPSSQVHHTEKPSGLNVTLSHENSSQLHSEHPTADRISYGFVGLEPSNHTRAQQSYPQLHHTQPYTGQAYLRSLGSQTYLHPARYSTMAKTYPCSHSPHQFCSTSVLPSRFQQTHGEPTMFDHPVNHMLLQQMSIPHKLPPRQLNGHPRGVMPDFPVNQIACYRQELNPMQDFYPTYEQPNFAGLGMPNQYFIDPRVARDDNHRKFNALFGKELRASFPGSGRGRSSLGNQVDIGFWYEQ</sequence>
<accession>A0A5N6RJ00</accession>
<dbReference type="Proteomes" id="UP000327013">
    <property type="component" value="Chromosome 6"/>
</dbReference>
<dbReference type="AlphaFoldDB" id="A0A5N6RJ00"/>
<name>A0A5N6RJ00_9ROSI</name>
<proteinExistence type="predicted"/>
<organism evidence="2 3">
    <name type="scientific">Carpinus fangiana</name>
    <dbReference type="NCBI Taxonomy" id="176857"/>
    <lineage>
        <taxon>Eukaryota</taxon>
        <taxon>Viridiplantae</taxon>
        <taxon>Streptophyta</taxon>
        <taxon>Embryophyta</taxon>
        <taxon>Tracheophyta</taxon>
        <taxon>Spermatophyta</taxon>
        <taxon>Magnoliopsida</taxon>
        <taxon>eudicotyledons</taxon>
        <taxon>Gunneridae</taxon>
        <taxon>Pentapetalae</taxon>
        <taxon>rosids</taxon>
        <taxon>fabids</taxon>
        <taxon>Fagales</taxon>
        <taxon>Betulaceae</taxon>
        <taxon>Carpinus</taxon>
    </lineage>
</organism>
<feature type="region of interest" description="Disordered" evidence="1">
    <location>
        <begin position="626"/>
        <end position="645"/>
    </location>
</feature>
<evidence type="ECO:0000313" key="2">
    <source>
        <dbReference type="EMBL" id="KAE8077761.1"/>
    </source>
</evidence>
<reference evidence="2 3" key="1">
    <citation type="submission" date="2019-06" db="EMBL/GenBank/DDBJ databases">
        <title>A chromosomal-level reference genome of Carpinus fangiana (Coryloideae, Betulaceae).</title>
        <authorList>
            <person name="Yang X."/>
            <person name="Wang Z."/>
            <person name="Zhang L."/>
            <person name="Hao G."/>
            <person name="Liu J."/>
            <person name="Yang Y."/>
        </authorList>
    </citation>
    <scope>NUCLEOTIDE SEQUENCE [LARGE SCALE GENOMIC DNA]</scope>
    <source>
        <strain evidence="2">Cfa_2016G</strain>
        <tissue evidence="2">Leaf</tissue>
    </source>
</reference>
<feature type="compositionally biased region" description="Polar residues" evidence="1">
    <location>
        <begin position="1"/>
        <end position="17"/>
    </location>
</feature>
<gene>
    <name evidence="2" type="ORF">FH972_016292</name>
</gene>
<keyword evidence="3" id="KW-1185">Reference proteome</keyword>